<evidence type="ECO:0000256" key="7">
    <source>
        <dbReference type="PIRNR" id="PIRNR000535"/>
    </source>
</evidence>
<dbReference type="InterPro" id="IPR017583">
    <property type="entry name" value="Tagatose/fructose_Pkinase"/>
</dbReference>
<protein>
    <recommendedName>
        <fullName evidence="7">Tagatose-6-phosphate kinase</fullName>
        <ecNumber evidence="7">2.7.1.144</ecNumber>
    </recommendedName>
</protein>
<organism evidence="10 11">
    <name type="scientific">Yanshouia hominis</name>
    <dbReference type="NCBI Taxonomy" id="2763673"/>
    <lineage>
        <taxon>Bacteria</taxon>
        <taxon>Bacillati</taxon>
        <taxon>Bacillota</taxon>
        <taxon>Clostridia</taxon>
        <taxon>Eubacteriales</taxon>
        <taxon>Oscillospiraceae</taxon>
        <taxon>Yanshouia</taxon>
    </lineage>
</organism>
<gene>
    <name evidence="10" type="primary">pfkB</name>
    <name evidence="10" type="ORF">H8717_09990</name>
</gene>
<sequence length="302" mass="32450">MIYTVTFNPALDYVVRVTDFRLGATNRCEREELYCGGKGINVSLVLHELGIQNAALGFIAGFTGAALKQELDARGITTDFILLPRGFSRINVKLKSGEETEINGRGPQIDPRSLEALYRKLDALRPGDTLVLAGSIPASLPADVYEQILRRLSGRELRFVVDAAGSLLERVLPYRPFLIKPNHHELGELAGTALSPDDGERIAQCARGLQRRGARNVLVSMAGFGALLVTETGEVLRQRAAQGALKNSVGAGDSMVAGFLAGYSEKGDYRYALRLGTAAGGATAFSDGLAVRSCIEEVLKTL</sequence>
<name>A0ABR7NK11_9FIRM</name>
<keyword evidence="5 7" id="KW-0067">ATP-binding</keyword>
<dbReference type="NCBIfam" id="TIGR03168">
    <property type="entry name" value="1-PFK"/>
    <property type="match status" value="1"/>
</dbReference>
<comment type="similarity">
    <text evidence="7">Belongs to the carbohydrate kinase PfkB family. LacC subfamily.</text>
</comment>
<evidence type="ECO:0000256" key="5">
    <source>
        <dbReference type="ARBA" id="ARBA00022840"/>
    </source>
</evidence>
<evidence type="ECO:0000256" key="8">
    <source>
        <dbReference type="RuleBase" id="RU369061"/>
    </source>
</evidence>
<comment type="similarity">
    <text evidence="1">Belongs to the carbohydrate kinase pfkB family.</text>
</comment>
<evidence type="ECO:0000256" key="6">
    <source>
        <dbReference type="ARBA" id="ARBA00047745"/>
    </source>
</evidence>
<comment type="catalytic activity">
    <reaction evidence="7">
        <text>D-tagatofuranose 6-phosphate + ATP = D-tagatofuranose 1,6-bisphosphate + ADP + H(+)</text>
        <dbReference type="Rhea" id="RHEA:12420"/>
        <dbReference type="ChEBI" id="CHEBI:15378"/>
        <dbReference type="ChEBI" id="CHEBI:30616"/>
        <dbReference type="ChEBI" id="CHEBI:58694"/>
        <dbReference type="ChEBI" id="CHEBI:58695"/>
        <dbReference type="ChEBI" id="CHEBI:456216"/>
        <dbReference type="EC" id="2.7.1.144"/>
    </reaction>
</comment>
<comment type="catalytic activity">
    <reaction evidence="6 8">
        <text>beta-D-fructose 1-phosphate + ATP = beta-D-fructose 1,6-bisphosphate + ADP + H(+)</text>
        <dbReference type="Rhea" id="RHEA:14213"/>
        <dbReference type="ChEBI" id="CHEBI:15378"/>
        <dbReference type="ChEBI" id="CHEBI:30616"/>
        <dbReference type="ChEBI" id="CHEBI:32966"/>
        <dbReference type="ChEBI" id="CHEBI:138881"/>
        <dbReference type="ChEBI" id="CHEBI:456216"/>
        <dbReference type="EC" id="2.7.1.56"/>
    </reaction>
</comment>
<dbReference type="GO" id="GO:0008662">
    <property type="term" value="F:1-phosphofructokinase activity"/>
    <property type="evidence" value="ECO:0007669"/>
    <property type="project" value="UniProtKB-EC"/>
</dbReference>
<evidence type="ECO:0000313" key="10">
    <source>
        <dbReference type="EMBL" id="MBC8576729.1"/>
    </source>
</evidence>
<dbReference type="InterPro" id="IPR029056">
    <property type="entry name" value="Ribokinase-like"/>
</dbReference>
<evidence type="ECO:0000259" key="9">
    <source>
        <dbReference type="Pfam" id="PF00294"/>
    </source>
</evidence>
<accession>A0ABR7NK11</accession>
<evidence type="ECO:0000256" key="3">
    <source>
        <dbReference type="ARBA" id="ARBA00022741"/>
    </source>
</evidence>
<dbReference type="PANTHER" id="PTHR46566">
    <property type="entry name" value="1-PHOSPHOFRUCTOKINASE-RELATED"/>
    <property type="match status" value="1"/>
</dbReference>
<dbReference type="Proteomes" id="UP000658131">
    <property type="component" value="Unassembled WGS sequence"/>
</dbReference>
<dbReference type="EMBL" id="JACRTB010000014">
    <property type="protein sequence ID" value="MBC8576729.1"/>
    <property type="molecule type" value="Genomic_DNA"/>
</dbReference>
<dbReference type="InterPro" id="IPR022463">
    <property type="entry name" value="1-PFruKinase"/>
</dbReference>
<comment type="pathway">
    <text evidence="7">Carbohydrate metabolism; D-tagatose 6-phosphate degradation; D-glyceraldehyde 3-phosphate and glycerone phosphate from D-tagatose 6-phosphate: step 1/2.</text>
</comment>
<keyword evidence="2 7" id="KW-0808">Transferase</keyword>
<proteinExistence type="inferred from homology"/>
<reference evidence="10 11" key="1">
    <citation type="submission" date="2020-08" db="EMBL/GenBank/DDBJ databases">
        <title>Genome public.</title>
        <authorList>
            <person name="Liu C."/>
            <person name="Sun Q."/>
        </authorList>
    </citation>
    <scope>NUCLEOTIDE SEQUENCE [LARGE SCALE GENOMIC DNA]</scope>
    <source>
        <strain evidence="10 11">BX1</strain>
    </source>
</reference>
<dbReference type="RefSeq" id="WP_262400228.1">
    <property type="nucleotide sequence ID" value="NZ_JACRTB010000014.1"/>
</dbReference>
<dbReference type="SUPFAM" id="SSF53613">
    <property type="entry name" value="Ribokinase-like"/>
    <property type="match status" value="1"/>
</dbReference>
<dbReference type="EC" id="2.7.1.144" evidence="7"/>
<evidence type="ECO:0000256" key="1">
    <source>
        <dbReference type="ARBA" id="ARBA00005380"/>
    </source>
</evidence>
<dbReference type="Pfam" id="PF00294">
    <property type="entry name" value="PfkB"/>
    <property type="match status" value="1"/>
</dbReference>
<dbReference type="InterPro" id="IPR011611">
    <property type="entry name" value="PfkB_dom"/>
</dbReference>
<evidence type="ECO:0000313" key="11">
    <source>
        <dbReference type="Proteomes" id="UP000658131"/>
    </source>
</evidence>
<keyword evidence="11" id="KW-1185">Reference proteome</keyword>
<dbReference type="PROSITE" id="PS00584">
    <property type="entry name" value="PFKB_KINASES_2"/>
    <property type="match status" value="1"/>
</dbReference>
<dbReference type="Gene3D" id="3.40.1190.20">
    <property type="match status" value="1"/>
</dbReference>
<dbReference type="InterPro" id="IPR002173">
    <property type="entry name" value="Carboh/pur_kinase_PfkB_CS"/>
</dbReference>
<comment type="caution">
    <text evidence="10">The sequence shown here is derived from an EMBL/GenBank/DDBJ whole genome shotgun (WGS) entry which is preliminary data.</text>
</comment>
<keyword evidence="4 8" id="KW-0418">Kinase</keyword>
<keyword evidence="7" id="KW-0423">Lactose metabolism</keyword>
<dbReference type="PANTHER" id="PTHR46566:SF1">
    <property type="entry name" value="1-PHOSPHOFRUCTOKINASE"/>
    <property type="match status" value="1"/>
</dbReference>
<dbReference type="NCBIfam" id="TIGR03828">
    <property type="entry name" value="pfkB"/>
    <property type="match status" value="1"/>
</dbReference>
<comment type="function">
    <text evidence="8">Catalyzes the ATP-dependent phosphorylation of fructose-l-phosphate to fructose-l,6-bisphosphate.</text>
</comment>
<dbReference type="PIRSF" id="PIRSF000535">
    <property type="entry name" value="1PFK/6PFK/LacC"/>
    <property type="match status" value="1"/>
</dbReference>
<dbReference type="CDD" id="cd01164">
    <property type="entry name" value="FruK_PfkB_like"/>
    <property type="match status" value="1"/>
</dbReference>
<evidence type="ECO:0000256" key="4">
    <source>
        <dbReference type="ARBA" id="ARBA00022777"/>
    </source>
</evidence>
<evidence type="ECO:0000256" key="2">
    <source>
        <dbReference type="ARBA" id="ARBA00022679"/>
    </source>
</evidence>
<keyword evidence="3 7" id="KW-0547">Nucleotide-binding</keyword>
<feature type="domain" description="Carbohydrate kinase PfkB" evidence="9">
    <location>
        <begin position="14"/>
        <end position="288"/>
    </location>
</feature>